<dbReference type="EMBL" id="KB030536">
    <property type="protein sequence ID" value="ELK15606.1"/>
    <property type="molecule type" value="Genomic_DNA"/>
</dbReference>
<proteinExistence type="predicted"/>
<evidence type="ECO:0000256" key="2">
    <source>
        <dbReference type="ARBA" id="ARBA00023242"/>
    </source>
</evidence>
<keyword evidence="4" id="KW-1185">Reference proteome</keyword>
<evidence type="ECO:0000313" key="3">
    <source>
        <dbReference type="EMBL" id="ELK15606.1"/>
    </source>
</evidence>
<dbReference type="AlphaFoldDB" id="L5KX78"/>
<dbReference type="GO" id="GO:0031491">
    <property type="term" value="F:nucleosome binding"/>
    <property type="evidence" value="ECO:0007669"/>
    <property type="project" value="TreeGrafter"/>
</dbReference>
<dbReference type="STRING" id="9402.L5KX78"/>
<gene>
    <name evidence="3" type="ORF">PAL_GLEAN10010874</name>
</gene>
<organism evidence="3 4">
    <name type="scientific">Pteropus alecto</name>
    <name type="common">Black flying fox</name>
    <dbReference type="NCBI Taxonomy" id="9402"/>
    <lineage>
        <taxon>Eukaryota</taxon>
        <taxon>Metazoa</taxon>
        <taxon>Chordata</taxon>
        <taxon>Craniata</taxon>
        <taxon>Vertebrata</taxon>
        <taxon>Euteleostomi</taxon>
        <taxon>Mammalia</taxon>
        <taxon>Eutheria</taxon>
        <taxon>Laurasiatheria</taxon>
        <taxon>Chiroptera</taxon>
        <taxon>Yinpterochiroptera</taxon>
        <taxon>Pteropodoidea</taxon>
        <taxon>Pteropodidae</taxon>
        <taxon>Pteropodinae</taxon>
        <taxon>Pteropus</taxon>
    </lineage>
</organism>
<sequence length="135" mass="15142">MALARASRIQDKLNSNELKSDGPIWKHATPVLNCFRRALEIDSSNLSLWIEYGTMSYALHSFASRQLKQWKGELPSELVQQVRWGTVEGLPPSCLTGVPFGRQTSVLSVLCSCLHNHAGSLQMIFPMRLKPYLGQ</sequence>
<protein>
    <submittedName>
        <fullName evidence="3">Calcineurin-binding protein cabin-1</fullName>
    </submittedName>
</protein>
<accession>L5KX78</accession>
<dbReference type="InParanoid" id="L5KX78"/>
<dbReference type="PANTHER" id="PTHR15502:SF7">
    <property type="entry name" value="CALCINEURIN-BINDING PROTEIN CABIN-1"/>
    <property type="match status" value="1"/>
</dbReference>
<dbReference type="Proteomes" id="UP000010552">
    <property type="component" value="Unassembled WGS sequence"/>
</dbReference>
<comment type="subcellular location">
    <subcellularLocation>
        <location evidence="1">Nucleus</location>
    </subcellularLocation>
</comment>
<dbReference type="GO" id="GO:0006325">
    <property type="term" value="P:chromatin organization"/>
    <property type="evidence" value="ECO:0007669"/>
    <property type="project" value="InterPro"/>
</dbReference>
<dbReference type="GO" id="GO:0005634">
    <property type="term" value="C:nucleus"/>
    <property type="evidence" value="ECO:0007669"/>
    <property type="project" value="UniProtKB-SubCell"/>
</dbReference>
<evidence type="ECO:0000256" key="1">
    <source>
        <dbReference type="ARBA" id="ARBA00004123"/>
    </source>
</evidence>
<evidence type="ECO:0000313" key="4">
    <source>
        <dbReference type="Proteomes" id="UP000010552"/>
    </source>
</evidence>
<dbReference type="InterPro" id="IPR033053">
    <property type="entry name" value="Hir3/CABIN1"/>
</dbReference>
<keyword evidence="2" id="KW-0539">Nucleus</keyword>
<dbReference type="PANTHER" id="PTHR15502">
    <property type="entry name" value="CALCINEURIN-BINDING PROTEIN CABIN 1-RELATED"/>
    <property type="match status" value="1"/>
</dbReference>
<name>L5KX78_PTEAL</name>
<reference evidence="4" key="1">
    <citation type="journal article" date="2013" name="Science">
        <title>Comparative analysis of bat genomes provides insight into the evolution of flight and immunity.</title>
        <authorList>
            <person name="Zhang G."/>
            <person name="Cowled C."/>
            <person name="Shi Z."/>
            <person name="Huang Z."/>
            <person name="Bishop-Lilly K.A."/>
            <person name="Fang X."/>
            <person name="Wynne J.W."/>
            <person name="Xiong Z."/>
            <person name="Baker M.L."/>
            <person name="Zhao W."/>
            <person name="Tachedjian M."/>
            <person name="Zhu Y."/>
            <person name="Zhou P."/>
            <person name="Jiang X."/>
            <person name="Ng J."/>
            <person name="Yang L."/>
            <person name="Wu L."/>
            <person name="Xiao J."/>
            <person name="Feng Y."/>
            <person name="Chen Y."/>
            <person name="Sun X."/>
            <person name="Zhang Y."/>
            <person name="Marsh G.A."/>
            <person name="Crameri G."/>
            <person name="Broder C.C."/>
            <person name="Frey K.G."/>
            <person name="Wang L.F."/>
            <person name="Wang J."/>
        </authorList>
    </citation>
    <scope>NUCLEOTIDE SEQUENCE [LARGE SCALE GENOMIC DNA]</scope>
</reference>